<evidence type="ECO:0000313" key="1">
    <source>
        <dbReference type="EMBL" id="CAI9740156.1"/>
    </source>
</evidence>
<dbReference type="AlphaFoldDB" id="A0AA36BUT4"/>
<dbReference type="Proteomes" id="UP001162480">
    <property type="component" value="Chromosome 24"/>
</dbReference>
<organism evidence="1 2">
    <name type="scientific">Octopus vulgaris</name>
    <name type="common">Common octopus</name>
    <dbReference type="NCBI Taxonomy" id="6645"/>
    <lineage>
        <taxon>Eukaryota</taxon>
        <taxon>Metazoa</taxon>
        <taxon>Spiralia</taxon>
        <taxon>Lophotrochozoa</taxon>
        <taxon>Mollusca</taxon>
        <taxon>Cephalopoda</taxon>
        <taxon>Coleoidea</taxon>
        <taxon>Octopodiformes</taxon>
        <taxon>Octopoda</taxon>
        <taxon>Incirrata</taxon>
        <taxon>Octopodidae</taxon>
        <taxon>Octopus</taxon>
    </lineage>
</organism>
<sequence length="133" mass="15599">MLHGSETWAVTAEDMRKLARNEASMLRWMCNVSVHNRQSVSTLREKLDLRSISCGVQERRLRWYGHVARMDEDSCVKKCHTLAVEGTCGRGRPRKTWDEVVKHDLRTLGLTEEMTRDRVLWKCAVREKTRQDK</sequence>
<reference evidence="1" key="1">
    <citation type="submission" date="2023-08" db="EMBL/GenBank/DDBJ databases">
        <authorList>
            <person name="Alioto T."/>
            <person name="Alioto T."/>
            <person name="Gomez Garrido J."/>
        </authorList>
    </citation>
    <scope>NUCLEOTIDE SEQUENCE</scope>
</reference>
<proteinExistence type="predicted"/>
<dbReference type="PANTHER" id="PTHR46238:SF8">
    <property type="entry name" value="ENDONUCLEASE_EXONUCLEASE_PHOSPHATASE DOMAIN-CONTAINING PROTEIN"/>
    <property type="match status" value="1"/>
</dbReference>
<name>A0AA36BUT4_OCTVU</name>
<dbReference type="EMBL" id="OX597837">
    <property type="protein sequence ID" value="CAI9740156.1"/>
    <property type="molecule type" value="Genomic_DNA"/>
</dbReference>
<gene>
    <name evidence="1" type="ORF">OCTVUL_1B027952</name>
</gene>
<keyword evidence="2" id="KW-1185">Reference proteome</keyword>
<protein>
    <submittedName>
        <fullName evidence="1">Uncharacterized protein</fullName>
    </submittedName>
</protein>
<dbReference type="PANTHER" id="PTHR46238">
    <property type="entry name" value="REVERSE TRANSCRIPTASE DOMAIN-CONTAINING PROTEIN"/>
    <property type="match status" value="1"/>
</dbReference>
<evidence type="ECO:0000313" key="2">
    <source>
        <dbReference type="Proteomes" id="UP001162480"/>
    </source>
</evidence>
<accession>A0AA36BUT4</accession>